<protein>
    <recommendedName>
        <fullName evidence="5">PH domain-containing protein</fullName>
    </recommendedName>
</protein>
<proteinExistence type="predicted"/>
<dbReference type="FunFam" id="2.30.29.30:FF:000154">
    <property type="entry name" value="Oxysterol-binding protein"/>
    <property type="match status" value="1"/>
</dbReference>
<evidence type="ECO:0000256" key="4">
    <source>
        <dbReference type="SAM" id="MobiDB-lite"/>
    </source>
</evidence>
<name>A0A1B6CH99_9HEMI</name>
<evidence type="ECO:0000259" key="5">
    <source>
        <dbReference type="PROSITE" id="PS50003"/>
    </source>
</evidence>
<dbReference type="Pfam" id="PF00169">
    <property type="entry name" value="PH"/>
    <property type="match status" value="1"/>
</dbReference>
<evidence type="ECO:0000256" key="2">
    <source>
        <dbReference type="ARBA" id="ARBA00023055"/>
    </source>
</evidence>
<evidence type="ECO:0000256" key="3">
    <source>
        <dbReference type="ARBA" id="ARBA00023121"/>
    </source>
</evidence>
<keyword evidence="1" id="KW-0813">Transport</keyword>
<dbReference type="GO" id="GO:0016020">
    <property type="term" value="C:membrane"/>
    <property type="evidence" value="ECO:0007669"/>
    <property type="project" value="TreeGrafter"/>
</dbReference>
<dbReference type="InterPro" id="IPR001849">
    <property type="entry name" value="PH_domain"/>
</dbReference>
<keyword evidence="2" id="KW-0445">Lipid transport</keyword>
<dbReference type="EMBL" id="GEDC01024480">
    <property type="protein sequence ID" value="JAS12818.1"/>
    <property type="molecule type" value="Transcribed_RNA"/>
</dbReference>
<dbReference type="SUPFAM" id="SSF50729">
    <property type="entry name" value="PH domain-like"/>
    <property type="match status" value="1"/>
</dbReference>
<dbReference type="Gene3D" id="2.30.29.30">
    <property type="entry name" value="Pleckstrin-homology domain (PH domain)/Phosphotyrosine-binding domain (PTB)"/>
    <property type="match status" value="1"/>
</dbReference>
<evidence type="ECO:0000313" key="6">
    <source>
        <dbReference type="EMBL" id="JAS12818.1"/>
    </source>
</evidence>
<feature type="compositionally biased region" description="Polar residues" evidence="4">
    <location>
        <begin position="269"/>
        <end position="284"/>
    </location>
</feature>
<dbReference type="GO" id="GO:0005829">
    <property type="term" value="C:cytosol"/>
    <property type="evidence" value="ECO:0007669"/>
    <property type="project" value="TreeGrafter"/>
</dbReference>
<reference evidence="6" key="1">
    <citation type="submission" date="2015-12" db="EMBL/GenBank/DDBJ databases">
        <title>De novo transcriptome assembly of four potential Pierce s Disease insect vectors from Arizona vineyards.</title>
        <authorList>
            <person name="Tassone E.E."/>
        </authorList>
    </citation>
    <scope>NUCLEOTIDE SEQUENCE</scope>
</reference>
<keyword evidence="3" id="KW-0446">Lipid-binding</keyword>
<dbReference type="SMART" id="SM00233">
    <property type="entry name" value="PH"/>
    <property type="match status" value="1"/>
</dbReference>
<organism evidence="6">
    <name type="scientific">Clastoptera arizonana</name>
    <name type="common">Arizona spittle bug</name>
    <dbReference type="NCBI Taxonomy" id="38151"/>
    <lineage>
        <taxon>Eukaryota</taxon>
        <taxon>Metazoa</taxon>
        <taxon>Ecdysozoa</taxon>
        <taxon>Arthropoda</taxon>
        <taxon>Hexapoda</taxon>
        <taxon>Insecta</taxon>
        <taxon>Pterygota</taxon>
        <taxon>Neoptera</taxon>
        <taxon>Paraneoptera</taxon>
        <taxon>Hemiptera</taxon>
        <taxon>Auchenorrhyncha</taxon>
        <taxon>Cercopoidea</taxon>
        <taxon>Clastopteridae</taxon>
        <taxon>Clastoptera</taxon>
    </lineage>
</organism>
<dbReference type="CDD" id="cd13291">
    <property type="entry name" value="PH_ORP10_ORP11"/>
    <property type="match status" value="1"/>
</dbReference>
<gene>
    <name evidence="6" type="ORF">g.16483</name>
</gene>
<accession>A0A1B6CH99</accession>
<feature type="domain" description="PH" evidence="5">
    <location>
        <begin position="46"/>
        <end position="143"/>
    </location>
</feature>
<dbReference type="PANTHER" id="PTHR10972">
    <property type="entry name" value="OXYSTEROL-BINDING PROTEIN-RELATED"/>
    <property type="match status" value="1"/>
</dbReference>
<dbReference type="InterPro" id="IPR011993">
    <property type="entry name" value="PH-like_dom_sf"/>
</dbReference>
<dbReference type="GO" id="GO:0032934">
    <property type="term" value="F:sterol binding"/>
    <property type="evidence" value="ECO:0007669"/>
    <property type="project" value="TreeGrafter"/>
</dbReference>
<dbReference type="PANTHER" id="PTHR10972:SF141">
    <property type="entry name" value="OXYSTEROL-BINDING PROTEIN"/>
    <property type="match status" value="1"/>
</dbReference>
<dbReference type="PROSITE" id="PS50003">
    <property type="entry name" value="PH_DOMAIN"/>
    <property type="match status" value="1"/>
</dbReference>
<feature type="region of interest" description="Disordered" evidence="4">
    <location>
        <begin position="264"/>
        <end position="292"/>
    </location>
</feature>
<evidence type="ECO:0000256" key="1">
    <source>
        <dbReference type="ARBA" id="ARBA00022448"/>
    </source>
</evidence>
<dbReference type="InterPro" id="IPR000648">
    <property type="entry name" value="Oxysterol-bd"/>
</dbReference>
<dbReference type="AlphaFoldDB" id="A0A1B6CH99"/>
<dbReference type="GO" id="GO:0006869">
    <property type="term" value="P:lipid transport"/>
    <property type="evidence" value="ECO:0007669"/>
    <property type="project" value="UniProtKB-KW"/>
</dbReference>
<sequence>MKNMIRRRKKKIKKKSLNIGVCEQHHVFNLHLMTFNKMEMSTEMMCQLYEGQLYKYTNVMKGWQFRWFILDPKTGILNYFLSENESKQQPRGWIHLEGAVISPSDEDSNTFTVNSTSGEMFKLRAQDARARQEWVNRLRAVAELHAAAITHNNASLSSRDHGSSGVGNANTSSGPLPCSIAVWDALTAVRDHLFRADQSHCLLARSVDELPSGGEVRHVDPDLLLLKAASQAMLMSLSQCLYILQQQHQASAYSDCRTTSPHPHLLKNHSVTGLKNTETPSCSTHSKKKYAL</sequence>